<accession>M4APL9</accession>
<dbReference type="InterPro" id="IPR036589">
    <property type="entry name" value="HCY_dom_sf"/>
</dbReference>
<sequence>MAGKKESDGGWRKFLWNSEKREFLGRTGGSWLKIFLFYVIFYGCLAAIFIGTIQALLLTIHEFKPTHQDRVAPPGLSHTPRSDKSEISFKISDPASYQRYTASMMAFLKPYSKEEQDKDSNYEDCSESPKTYTDRGKLEDDHGVRKSCYFYRSHLGSCSGETDESFGFSEGKPCLIVKLNRIVNFRPKPPTNNSTLPDGLKGKTFENYIPIHCKNRREEDESKIGEIKYFGLGGLAGFPLQYYPYYVSAMASSACIKRMILGDGPLILDGGLATELEARGAELQGDPLWSARLLHTNPQAIKEAHSRFLLSGADVITTATYQASVQGFISHLGVSCDEARELLMSGVHLAKETVETFRPGDRSLLVAGSVGPYGAFLHDGSEYSGAYAQRMSVEELKLWHKAQVECLAAAGADLVAFETIPSIKEAQAVVELLREFPDCNAWLSFSCKDEKHISDGSPFVDAVRLACRSPQLLAVGVNCCHPAVVEPLLDSARAALGPGVSWVVYPNSGEEWDAEQGWPRSEWTAGWTPELSGAWLKQGAALLGGCCRIGPAHIAALRRQLKGSSSSSSDPADSNT</sequence>
<dbReference type="GO" id="GO:0009086">
    <property type="term" value="P:methionine biosynthetic process"/>
    <property type="evidence" value="ECO:0007669"/>
    <property type="project" value="TreeGrafter"/>
</dbReference>
<dbReference type="FunFam" id="1.20.5.170:FF:000062">
    <property type="entry name" value="Sodium/potassium-transporting ATPase subunit beta"/>
    <property type="match status" value="1"/>
</dbReference>
<evidence type="ECO:0000256" key="3">
    <source>
        <dbReference type="ARBA" id="ARBA00022448"/>
    </source>
</evidence>
<comment type="function">
    <text evidence="21">This is the non-catalytic component of the active enzyme, which catalyzes the hydrolysis of ATP coupled with the exchange of Na(+) and K(+) ions across the plasma membrane. The beta subunit regulates, through assembly of alpha/beta heterodimers, the number of sodium pumps transported to the plasma membrane.</text>
</comment>
<dbReference type="GO" id="GO:0046872">
    <property type="term" value="F:metal ion binding"/>
    <property type="evidence" value="ECO:0007669"/>
    <property type="project" value="UniProtKB-KW"/>
</dbReference>
<evidence type="ECO:0000256" key="13">
    <source>
        <dbReference type="ARBA" id="ARBA00022968"/>
    </source>
</evidence>
<evidence type="ECO:0000256" key="21">
    <source>
        <dbReference type="ARBA" id="ARBA00025540"/>
    </source>
</evidence>
<dbReference type="NCBIfam" id="NF007020">
    <property type="entry name" value="PRK09485.1"/>
    <property type="match status" value="1"/>
</dbReference>
<keyword evidence="19" id="KW-0325">Glycoprotein</keyword>
<dbReference type="AlphaFoldDB" id="M4APL9"/>
<reference evidence="29" key="1">
    <citation type="submission" date="2012-01" db="EMBL/GenBank/DDBJ databases">
        <authorList>
            <person name="Walter R."/>
            <person name="Schartl M."/>
            <person name="Warren W."/>
        </authorList>
    </citation>
    <scope>NUCLEOTIDE SEQUENCE [LARGE SCALE GENOMIC DNA]</scope>
    <source>
        <strain evidence="29">JP 163 A</strain>
    </source>
</reference>
<dbReference type="GO" id="GO:0006813">
    <property type="term" value="P:potassium ion transport"/>
    <property type="evidence" value="ECO:0007669"/>
    <property type="project" value="UniProtKB-KW"/>
</dbReference>
<name>M4APL9_XIPMA</name>
<dbReference type="GO" id="GO:0008898">
    <property type="term" value="F:S-adenosylmethionine-homocysteine S-methyltransferase activity"/>
    <property type="evidence" value="ECO:0007669"/>
    <property type="project" value="TreeGrafter"/>
</dbReference>
<dbReference type="Pfam" id="PF02574">
    <property type="entry name" value="S-methyl_trans"/>
    <property type="match status" value="1"/>
</dbReference>
<reference evidence="29" key="2">
    <citation type="journal article" date="2013" name="Nat. Genet.">
        <title>The genome of the platyfish, Xiphophorus maculatus, provides insights into evolutionary adaptation and several complex traits.</title>
        <authorList>
            <person name="Schartl M."/>
            <person name="Walter R.B."/>
            <person name="Shen Y."/>
            <person name="Garcia T."/>
            <person name="Catchen J."/>
            <person name="Amores A."/>
            <person name="Braasch I."/>
            <person name="Chalopin D."/>
            <person name="Volff J.N."/>
            <person name="Lesch K.P."/>
            <person name="Bisazza A."/>
            <person name="Minx P."/>
            <person name="Hillier L."/>
            <person name="Wilson R.K."/>
            <person name="Fuerstenberg S."/>
            <person name="Boore J."/>
            <person name="Searle S."/>
            <person name="Postlethwait J.H."/>
            <person name="Warren W.C."/>
        </authorList>
    </citation>
    <scope>NUCLEOTIDE SEQUENCE [LARGE SCALE GENOMIC DNA]</scope>
    <source>
        <strain evidence="29">JP 163 A</strain>
    </source>
</reference>
<evidence type="ECO:0000256" key="11">
    <source>
        <dbReference type="ARBA" id="ARBA00022833"/>
    </source>
</evidence>
<evidence type="ECO:0000256" key="1">
    <source>
        <dbReference type="ARBA" id="ARBA00004401"/>
    </source>
</evidence>
<comment type="subcellular location">
    <subcellularLocation>
        <location evidence="1">Cell membrane</location>
        <topology evidence="1">Single-pass type II membrane protein</topology>
    </subcellularLocation>
</comment>
<feature type="region of interest" description="Disordered" evidence="25">
    <location>
        <begin position="115"/>
        <end position="138"/>
    </location>
</feature>
<dbReference type="Ensembl" id="ENSXMAT00000016438.2">
    <property type="protein sequence ID" value="ENSXMAP00000016414.2"/>
    <property type="gene ID" value="ENSXMAG00000016387.2"/>
</dbReference>
<comment type="pathway">
    <text evidence="22">Amino-acid biosynthesis; L-methionine biosynthesis via de novo pathway.</text>
</comment>
<evidence type="ECO:0000256" key="10">
    <source>
        <dbReference type="ARBA" id="ARBA00022723"/>
    </source>
</evidence>
<feature type="binding site" evidence="24">
    <location>
        <position position="479"/>
    </location>
    <ligand>
        <name>Zn(2+)</name>
        <dbReference type="ChEBI" id="CHEBI:29105"/>
    </ligand>
</feature>
<dbReference type="GeneTree" id="ENSGT00510000049619"/>
<keyword evidence="17 26" id="KW-0472">Membrane</keyword>
<dbReference type="InParanoid" id="M4APL9"/>
<dbReference type="Gene3D" id="2.60.40.1660">
    <property type="entry name" value="Na, k-atpase alpha subunit"/>
    <property type="match status" value="1"/>
</dbReference>
<feature type="binding site" evidence="24">
    <location>
        <position position="546"/>
    </location>
    <ligand>
        <name>Zn(2+)</name>
        <dbReference type="ChEBI" id="CHEBI:29105"/>
    </ligand>
</feature>
<evidence type="ECO:0000313" key="29">
    <source>
        <dbReference type="Proteomes" id="UP000002852"/>
    </source>
</evidence>
<dbReference type="PROSITE" id="PS00390">
    <property type="entry name" value="ATPASE_NA_K_BETA_1"/>
    <property type="match status" value="1"/>
</dbReference>
<evidence type="ECO:0000256" key="19">
    <source>
        <dbReference type="ARBA" id="ARBA00023180"/>
    </source>
</evidence>
<keyword evidence="29" id="KW-1185">Reference proteome</keyword>
<keyword evidence="10 24" id="KW-0479">Metal-binding</keyword>
<evidence type="ECO:0000256" key="22">
    <source>
        <dbReference type="ARBA" id="ARBA00034478"/>
    </source>
</evidence>
<reference evidence="28" key="4">
    <citation type="submission" date="2025-09" db="UniProtKB">
        <authorList>
            <consortium name="Ensembl"/>
        </authorList>
    </citation>
    <scope>IDENTIFICATION</scope>
    <source>
        <strain evidence="28">JP 163 A</strain>
    </source>
</reference>
<feature type="domain" description="Hcy-binding" evidence="27">
    <location>
        <begin position="254"/>
        <end position="561"/>
    </location>
</feature>
<dbReference type="Pfam" id="PF00287">
    <property type="entry name" value="Na_K-ATPase"/>
    <property type="match status" value="1"/>
</dbReference>
<dbReference type="Gene3D" id="3.20.20.330">
    <property type="entry name" value="Homocysteine-binding-like domain"/>
    <property type="match status" value="1"/>
</dbReference>
<evidence type="ECO:0000256" key="7">
    <source>
        <dbReference type="ARBA" id="ARBA00022607"/>
    </source>
</evidence>
<dbReference type="PANTHER" id="PTHR46015">
    <property type="entry name" value="ZGC:172121"/>
    <property type="match status" value="1"/>
</dbReference>
<evidence type="ECO:0000256" key="23">
    <source>
        <dbReference type="ARBA" id="ARBA00038795"/>
    </source>
</evidence>
<evidence type="ECO:0000259" key="27">
    <source>
        <dbReference type="PROSITE" id="PS50970"/>
    </source>
</evidence>
<evidence type="ECO:0000256" key="9">
    <source>
        <dbReference type="ARBA" id="ARBA00022692"/>
    </source>
</evidence>
<dbReference type="InterPro" id="IPR051486">
    <property type="entry name" value="Hcy_S-methyltransferase"/>
</dbReference>
<evidence type="ECO:0000256" key="26">
    <source>
        <dbReference type="SAM" id="Phobius"/>
    </source>
</evidence>
<dbReference type="InterPro" id="IPR000402">
    <property type="entry name" value="Na/K_ATPase_sub_beta"/>
</dbReference>
<keyword evidence="15" id="KW-0915">Sodium</keyword>
<keyword evidence="18" id="KW-1015">Disulfide bond</keyword>
<keyword evidence="4" id="KW-1003">Cell membrane</keyword>
<keyword evidence="20" id="KW-0739">Sodium transport</keyword>
<evidence type="ECO:0000256" key="5">
    <source>
        <dbReference type="ARBA" id="ARBA00022538"/>
    </source>
</evidence>
<dbReference type="HOGENOM" id="CLU_004914_3_2_1"/>
<comment type="cofactor">
    <cofactor evidence="24">
        <name>Zn(2+)</name>
        <dbReference type="ChEBI" id="CHEBI:29105"/>
    </cofactor>
</comment>
<keyword evidence="7" id="KW-0740">Sodium/potassium transport</keyword>
<dbReference type="GO" id="GO:0005890">
    <property type="term" value="C:sodium:potassium-exchanging ATPase complex"/>
    <property type="evidence" value="ECO:0007669"/>
    <property type="project" value="InterPro"/>
</dbReference>
<evidence type="ECO:0000256" key="8">
    <source>
        <dbReference type="ARBA" id="ARBA00022679"/>
    </source>
</evidence>
<evidence type="ECO:0000256" key="24">
    <source>
        <dbReference type="PROSITE-ProRule" id="PRU00333"/>
    </source>
</evidence>
<dbReference type="NCBIfam" id="TIGR01107">
    <property type="entry name" value="Na_K_ATPase_bet"/>
    <property type="match status" value="1"/>
</dbReference>
<keyword evidence="6 24" id="KW-0489">Methyltransferase</keyword>
<keyword evidence="14 26" id="KW-1133">Transmembrane helix</keyword>
<keyword evidence="13" id="KW-0735">Signal-anchor</keyword>
<keyword evidence="12" id="KW-0630">Potassium</keyword>
<comment type="subunit">
    <text evidence="23">The sodium/potassium-transporting ATPase is composed of a catalytic alpha subunit, an auxiliary non-catalytic beta subunit and an additional regulatory subunit.</text>
</comment>
<keyword evidence="9 26" id="KW-0812">Transmembrane</keyword>
<proteinExistence type="inferred from homology"/>
<keyword evidence="11 24" id="KW-0862">Zinc</keyword>
<evidence type="ECO:0000313" key="28">
    <source>
        <dbReference type="Ensembl" id="ENSXMAP00000016414.2"/>
    </source>
</evidence>
<reference evidence="28" key="3">
    <citation type="submission" date="2025-08" db="UniProtKB">
        <authorList>
            <consortium name="Ensembl"/>
        </authorList>
    </citation>
    <scope>IDENTIFICATION</scope>
    <source>
        <strain evidence="28">JP 163 A</strain>
    </source>
</reference>
<dbReference type="STRING" id="8083.ENSXMAP00000016414"/>
<comment type="similarity">
    <text evidence="2">Belongs to the X(+)/potassium ATPases subunit beta family.</text>
</comment>
<dbReference type="GO" id="GO:0006814">
    <property type="term" value="P:sodium ion transport"/>
    <property type="evidence" value="ECO:0007669"/>
    <property type="project" value="UniProtKB-KW"/>
</dbReference>
<keyword evidence="5" id="KW-0633">Potassium transport</keyword>
<keyword evidence="3" id="KW-0813">Transport</keyword>
<dbReference type="InterPro" id="IPR003726">
    <property type="entry name" value="HCY_dom"/>
</dbReference>
<evidence type="ECO:0000256" key="16">
    <source>
        <dbReference type="ARBA" id="ARBA00023065"/>
    </source>
</evidence>
<evidence type="ECO:0000256" key="17">
    <source>
        <dbReference type="ARBA" id="ARBA00023136"/>
    </source>
</evidence>
<protein>
    <submittedName>
        <fullName evidence="28">Zgc:172121</fullName>
    </submittedName>
</protein>
<evidence type="ECO:0000256" key="25">
    <source>
        <dbReference type="SAM" id="MobiDB-lite"/>
    </source>
</evidence>
<dbReference type="GO" id="GO:0033528">
    <property type="term" value="P:S-methylmethionine cycle"/>
    <property type="evidence" value="ECO:0007669"/>
    <property type="project" value="TreeGrafter"/>
</dbReference>
<evidence type="ECO:0000256" key="15">
    <source>
        <dbReference type="ARBA" id="ARBA00023053"/>
    </source>
</evidence>
<evidence type="ECO:0000256" key="4">
    <source>
        <dbReference type="ARBA" id="ARBA00022475"/>
    </source>
</evidence>
<dbReference type="SUPFAM" id="SSF82282">
    <property type="entry name" value="Homocysteine S-methyltransferase"/>
    <property type="match status" value="1"/>
</dbReference>
<dbReference type="FunFam" id="3.20.20.330:FF:000002">
    <property type="entry name" value="Homocysteine S-methyltransferase"/>
    <property type="match status" value="1"/>
</dbReference>
<dbReference type="PROSITE" id="PS50970">
    <property type="entry name" value="HCY"/>
    <property type="match status" value="1"/>
</dbReference>
<dbReference type="eggNOG" id="KOG1579">
    <property type="taxonomic scope" value="Eukaryota"/>
</dbReference>
<evidence type="ECO:0000256" key="20">
    <source>
        <dbReference type="ARBA" id="ARBA00023201"/>
    </source>
</evidence>
<dbReference type="GO" id="GO:0032259">
    <property type="term" value="P:methylation"/>
    <property type="evidence" value="ECO:0007669"/>
    <property type="project" value="UniProtKB-KW"/>
</dbReference>
<keyword evidence="16" id="KW-0406">Ion transport</keyword>
<evidence type="ECO:0000256" key="12">
    <source>
        <dbReference type="ARBA" id="ARBA00022958"/>
    </source>
</evidence>
<dbReference type="PANTHER" id="PTHR46015:SF1">
    <property type="entry name" value="HOMOCYSTEINE S-METHYLTRANSFERASE-LIKE ISOFORM 1"/>
    <property type="match status" value="1"/>
</dbReference>
<dbReference type="InterPro" id="IPR038702">
    <property type="entry name" value="Na/K_ATPase_sub_beta_sf"/>
</dbReference>
<organism evidence="28 29">
    <name type="scientific">Xiphophorus maculatus</name>
    <name type="common">Southern platyfish</name>
    <name type="synonym">Platypoecilus maculatus</name>
    <dbReference type="NCBI Taxonomy" id="8083"/>
    <lineage>
        <taxon>Eukaryota</taxon>
        <taxon>Metazoa</taxon>
        <taxon>Chordata</taxon>
        <taxon>Craniata</taxon>
        <taxon>Vertebrata</taxon>
        <taxon>Euteleostomi</taxon>
        <taxon>Actinopterygii</taxon>
        <taxon>Neopterygii</taxon>
        <taxon>Teleostei</taxon>
        <taxon>Neoteleostei</taxon>
        <taxon>Acanthomorphata</taxon>
        <taxon>Ovalentaria</taxon>
        <taxon>Atherinomorphae</taxon>
        <taxon>Cyprinodontiformes</taxon>
        <taxon>Poeciliidae</taxon>
        <taxon>Poeciliinae</taxon>
        <taxon>Xiphophorus</taxon>
    </lineage>
</organism>
<feature type="binding site" evidence="24">
    <location>
        <position position="547"/>
    </location>
    <ligand>
        <name>Zn(2+)</name>
        <dbReference type="ChEBI" id="CHEBI:29105"/>
    </ligand>
</feature>
<evidence type="ECO:0000256" key="18">
    <source>
        <dbReference type="ARBA" id="ARBA00023157"/>
    </source>
</evidence>
<keyword evidence="8 24" id="KW-0808">Transferase</keyword>
<feature type="transmembrane region" description="Helical" evidence="26">
    <location>
        <begin position="35"/>
        <end position="60"/>
    </location>
</feature>
<dbReference type="Proteomes" id="UP000002852">
    <property type="component" value="Unassembled WGS sequence"/>
</dbReference>
<evidence type="ECO:0000256" key="2">
    <source>
        <dbReference type="ARBA" id="ARBA00005876"/>
    </source>
</evidence>
<evidence type="ECO:0000256" key="14">
    <source>
        <dbReference type="ARBA" id="ARBA00022989"/>
    </source>
</evidence>
<evidence type="ECO:0000256" key="6">
    <source>
        <dbReference type="ARBA" id="ARBA00022603"/>
    </source>
</evidence>